<dbReference type="GeneID" id="24441418"/>
<dbReference type="AlphaFoldDB" id="W7X3T9"/>
<feature type="transmembrane region" description="Helical" evidence="1">
    <location>
        <begin position="195"/>
        <end position="215"/>
    </location>
</feature>
<accession>W7X3T9</accession>
<reference evidence="3" key="1">
    <citation type="journal article" date="2006" name="PLoS Biol.">
        <title>Macronuclear genome sequence of the ciliate Tetrahymena thermophila, a model eukaryote.</title>
        <authorList>
            <person name="Eisen J.A."/>
            <person name="Coyne R.S."/>
            <person name="Wu M."/>
            <person name="Wu D."/>
            <person name="Thiagarajan M."/>
            <person name="Wortman J.R."/>
            <person name="Badger J.H."/>
            <person name="Ren Q."/>
            <person name="Amedeo P."/>
            <person name="Jones K.M."/>
            <person name="Tallon L.J."/>
            <person name="Delcher A.L."/>
            <person name="Salzberg S.L."/>
            <person name="Silva J.C."/>
            <person name="Haas B.J."/>
            <person name="Majoros W.H."/>
            <person name="Farzad M."/>
            <person name="Carlton J.M."/>
            <person name="Smith R.K. Jr."/>
            <person name="Garg J."/>
            <person name="Pearlman R.E."/>
            <person name="Karrer K.M."/>
            <person name="Sun L."/>
            <person name="Manning G."/>
            <person name="Elde N.C."/>
            <person name="Turkewitz A.P."/>
            <person name="Asai D.J."/>
            <person name="Wilkes D.E."/>
            <person name="Wang Y."/>
            <person name="Cai H."/>
            <person name="Collins K."/>
            <person name="Stewart B.A."/>
            <person name="Lee S.R."/>
            <person name="Wilamowska K."/>
            <person name="Weinberg Z."/>
            <person name="Ruzzo W.L."/>
            <person name="Wloga D."/>
            <person name="Gaertig J."/>
            <person name="Frankel J."/>
            <person name="Tsao C.-C."/>
            <person name="Gorovsky M.A."/>
            <person name="Keeling P.J."/>
            <person name="Waller R.F."/>
            <person name="Patron N.J."/>
            <person name="Cherry J.M."/>
            <person name="Stover N.A."/>
            <person name="Krieger C.J."/>
            <person name="del Toro C."/>
            <person name="Ryder H.F."/>
            <person name="Williamson S.C."/>
            <person name="Barbeau R.A."/>
            <person name="Hamilton E.P."/>
            <person name="Orias E."/>
        </authorList>
    </citation>
    <scope>NUCLEOTIDE SEQUENCE [LARGE SCALE GENOMIC DNA]</scope>
    <source>
        <strain evidence="3">SB210</strain>
    </source>
</reference>
<protein>
    <submittedName>
        <fullName evidence="2">Transmembrane protein, putative</fullName>
    </submittedName>
</protein>
<dbReference type="EMBL" id="GG662478">
    <property type="protein sequence ID" value="EWS72107.1"/>
    <property type="molecule type" value="Genomic_DNA"/>
</dbReference>
<gene>
    <name evidence="2" type="ORF">TTHERM_001016179</name>
</gene>
<dbReference type="Proteomes" id="UP000009168">
    <property type="component" value="Unassembled WGS sequence"/>
</dbReference>
<keyword evidence="1 2" id="KW-0812">Transmembrane</keyword>
<name>W7X3T9_TETTS</name>
<sequence length="253" mass="30787">MQFFLFLYNYNTLYSALILAFFCLKNRSTFNQNKSFNTEVKSLFKKIRKEVDLQGKLFEKENIRVIKLIKVYQLCKLWKRNSLNINQGKLKAYSRYQIKQNIIIQLTSCKKYSLINFIYFIDKTKQTKQFIILFKNRKILLSQGKFILQQDTKRSFNISIYTYILERVFIKSKKFYFNLLDQSLLNICKKKLKKYLFCISYCTQIFVLINQFIIYNHYAKQLILIRENIQIKQFPNQKISLEREYKKKITQKI</sequence>
<feature type="transmembrane region" description="Helical" evidence="1">
    <location>
        <begin position="6"/>
        <end position="24"/>
    </location>
</feature>
<evidence type="ECO:0000256" key="1">
    <source>
        <dbReference type="SAM" id="Phobius"/>
    </source>
</evidence>
<keyword evidence="3" id="KW-1185">Reference proteome</keyword>
<dbReference type="RefSeq" id="XP_012655360.1">
    <property type="nucleotide sequence ID" value="XM_012799906.1"/>
</dbReference>
<evidence type="ECO:0000313" key="3">
    <source>
        <dbReference type="Proteomes" id="UP000009168"/>
    </source>
</evidence>
<evidence type="ECO:0000313" key="2">
    <source>
        <dbReference type="EMBL" id="EWS72107.1"/>
    </source>
</evidence>
<dbReference type="InParanoid" id="W7X3T9"/>
<proteinExistence type="predicted"/>
<keyword evidence="1" id="KW-1133">Transmembrane helix</keyword>
<dbReference type="KEGG" id="tet:TTHERM_001016179"/>
<keyword evidence="1" id="KW-0472">Membrane</keyword>
<organism evidence="2 3">
    <name type="scientific">Tetrahymena thermophila (strain SB210)</name>
    <dbReference type="NCBI Taxonomy" id="312017"/>
    <lineage>
        <taxon>Eukaryota</taxon>
        <taxon>Sar</taxon>
        <taxon>Alveolata</taxon>
        <taxon>Ciliophora</taxon>
        <taxon>Intramacronucleata</taxon>
        <taxon>Oligohymenophorea</taxon>
        <taxon>Hymenostomatida</taxon>
        <taxon>Tetrahymenina</taxon>
        <taxon>Tetrahymenidae</taxon>
        <taxon>Tetrahymena</taxon>
    </lineage>
</organism>